<protein>
    <submittedName>
        <fullName evidence="1">Uncharacterized protein</fullName>
    </submittedName>
</protein>
<keyword evidence="2" id="KW-1185">Reference proteome</keyword>
<evidence type="ECO:0000313" key="1">
    <source>
        <dbReference type="EMBL" id="GHC69245.1"/>
    </source>
</evidence>
<gene>
    <name evidence="1" type="ORF">GCM10007320_02460</name>
</gene>
<comment type="caution">
    <text evidence="1">The sequence shown here is derived from an EMBL/GenBank/DDBJ whole genome shotgun (WGS) entry which is preliminary data.</text>
</comment>
<accession>A0ABQ3FW03</accession>
<dbReference type="Proteomes" id="UP000626210">
    <property type="component" value="Unassembled WGS sequence"/>
</dbReference>
<dbReference type="RefSeq" id="WP_189685208.1">
    <property type="nucleotide sequence ID" value="NZ_BMYK01000001.1"/>
</dbReference>
<proteinExistence type="predicted"/>
<dbReference type="SUPFAM" id="SSF48208">
    <property type="entry name" value="Six-hairpin glycosidases"/>
    <property type="match status" value="1"/>
</dbReference>
<sequence length="417" mass="44139">MSSVAGWRAIGLIVAVLLSGCASGKATARTGTPVVLATPLAPVTEPAETACDKGGLVDAGFRDAALAALSRLVVHAPGLAADGAVRANSAPGHVDPSGQAWHFISAYQVNLALMEALRVAPGNAPVAAGWLRWQARHTTPTGAGQGVVFDHWIRVSDLHVAPCPPGRVLGDCPQVDAYDSTAASALLMADAYLAATGDAALLREPAVRAALERSAGTVVALTQPDGLSSAKPGHRVEYLMDAAEVVAGWRAWARVQQSAYGDRAGAQASLDAAWRMEDAMRRQLWHAPSQAWRVSRQAGAPDVSVWYPDTVAQAWPLLWGVRGPAATDAATAWRDMSARWRGADGWTHRNVDPDGFWWPAAAVAARCVGHGADARRWVARARAAWLAPGDPFAWPFQVGDLRWLFWLSDPAAVVPRP</sequence>
<organism evidence="1 2">
    <name type="scientific">Pseudorhodoferax aquiterrae</name>
    <dbReference type="NCBI Taxonomy" id="747304"/>
    <lineage>
        <taxon>Bacteria</taxon>
        <taxon>Pseudomonadati</taxon>
        <taxon>Pseudomonadota</taxon>
        <taxon>Betaproteobacteria</taxon>
        <taxon>Burkholderiales</taxon>
        <taxon>Comamonadaceae</taxon>
    </lineage>
</organism>
<evidence type="ECO:0000313" key="2">
    <source>
        <dbReference type="Proteomes" id="UP000626210"/>
    </source>
</evidence>
<dbReference type="EMBL" id="BMYK01000001">
    <property type="protein sequence ID" value="GHC69245.1"/>
    <property type="molecule type" value="Genomic_DNA"/>
</dbReference>
<dbReference type="InterPro" id="IPR008928">
    <property type="entry name" value="6-hairpin_glycosidase_sf"/>
</dbReference>
<name>A0ABQ3FW03_9BURK</name>
<reference evidence="2" key="1">
    <citation type="journal article" date="2019" name="Int. J. Syst. Evol. Microbiol.">
        <title>The Global Catalogue of Microorganisms (GCM) 10K type strain sequencing project: providing services to taxonomists for standard genome sequencing and annotation.</title>
        <authorList>
            <consortium name="The Broad Institute Genomics Platform"/>
            <consortium name="The Broad Institute Genome Sequencing Center for Infectious Disease"/>
            <person name="Wu L."/>
            <person name="Ma J."/>
        </authorList>
    </citation>
    <scope>NUCLEOTIDE SEQUENCE [LARGE SCALE GENOMIC DNA]</scope>
    <source>
        <strain evidence="2">KCTC 23314</strain>
    </source>
</reference>